<keyword evidence="3" id="KW-0067">ATP-binding</keyword>
<proteinExistence type="inferred from homology"/>
<evidence type="ECO:0000256" key="1">
    <source>
        <dbReference type="ARBA" id="ARBA00022448"/>
    </source>
</evidence>
<dbReference type="Proteomes" id="UP001497457">
    <property type="component" value="Chromosome 2b"/>
</dbReference>
<evidence type="ECO:0000256" key="4">
    <source>
        <dbReference type="ARBA" id="ARBA00061382"/>
    </source>
</evidence>
<sequence length="301" mass="32207">MGSASRQQQPSQTNHGVELIIAPPAFRLSDDEEDDEARELLLDVSGLLTVAGGGAAEAAAPPASPPKVRVRELRRQAAGGQEILRGVDLDVPRGMVMGVIGPSGSGKSTLLRALNRLWEPAPGAVFLDGADICGLDVRALRRRVGMLFQQPAMFDGTVAYNVRYGPQLRGKKLTEAEVQNLLTLADLDPAMSSKPATELSVGQAQRVALARTLANEPEVLLLDEPTSALDPIATQNIEDTIVRLKKTRGLTTVIVSHSVKQIQRIADLVCLLVAGEIVEVLPPSELSSAKHPMARRFLELS</sequence>
<dbReference type="PANTHER" id="PTHR43423">
    <property type="entry name" value="ABC TRANSPORTER I FAMILY MEMBER 17"/>
    <property type="match status" value="1"/>
</dbReference>
<evidence type="ECO:0000313" key="7">
    <source>
        <dbReference type="Proteomes" id="UP001497457"/>
    </source>
</evidence>
<protein>
    <recommendedName>
        <fullName evidence="5">ABC transporter domain-containing protein</fullName>
    </recommendedName>
</protein>
<keyword evidence="1" id="KW-0813">Transport</keyword>
<keyword evidence="2" id="KW-0547">Nucleotide-binding</keyword>
<feature type="domain" description="ABC transporter" evidence="5">
    <location>
        <begin position="68"/>
        <end position="299"/>
    </location>
</feature>
<name>A0ABC8ZXL9_9POAL</name>
<evidence type="ECO:0000256" key="3">
    <source>
        <dbReference type="ARBA" id="ARBA00022840"/>
    </source>
</evidence>
<evidence type="ECO:0000259" key="5">
    <source>
        <dbReference type="PROSITE" id="PS50893"/>
    </source>
</evidence>
<dbReference type="AlphaFoldDB" id="A0ABC8ZXL9"/>
<dbReference type="Gene3D" id="3.40.50.300">
    <property type="entry name" value="P-loop containing nucleotide triphosphate hydrolases"/>
    <property type="match status" value="1"/>
</dbReference>
<dbReference type="InterPro" id="IPR003439">
    <property type="entry name" value="ABC_transporter-like_ATP-bd"/>
</dbReference>
<dbReference type="PROSITE" id="PS50893">
    <property type="entry name" value="ABC_TRANSPORTER_2"/>
    <property type="match status" value="1"/>
</dbReference>
<organism evidence="6 7">
    <name type="scientific">Urochloa decumbens</name>
    <dbReference type="NCBI Taxonomy" id="240449"/>
    <lineage>
        <taxon>Eukaryota</taxon>
        <taxon>Viridiplantae</taxon>
        <taxon>Streptophyta</taxon>
        <taxon>Embryophyta</taxon>
        <taxon>Tracheophyta</taxon>
        <taxon>Spermatophyta</taxon>
        <taxon>Magnoliopsida</taxon>
        <taxon>Liliopsida</taxon>
        <taxon>Poales</taxon>
        <taxon>Poaceae</taxon>
        <taxon>PACMAD clade</taxon>
        <taxon>Panicoideae</taxon>
        <taxon>Panicodae</taxon>
        <taxon>Paniceae</taxon>
        <taxon>Melinidinae</taxon>
        <taxon>Urochloa</taxon>
    </lineage>
</organism>
<dbReference type="CDD" id="cd03260">
    <property type="entry name" value="ABC_PstB_phosphate_transporter"/>
    <property type="match status" value="1"/>
</dbReference>
<evidence type="ECO:0000256" key="2">
    <source>
        <dbReference type="ARBA" id="ARBA00022741"/>
    </source>
</evidence>
<dbReference type="EMBL" id="OZ075112">
    <property type="protein sequence ID" value="CAL4966649.1"/>
    <property type="molecule type" value="Genomic_DNA"/>
</dbReference>
<gene>
    <name evidence="6" type="ORF">URODEC1_LOCUS47906</name>
</gene>
<comment type="similarity">
    <text evidence="4">Belongs to the ABC transporter superfamily. ABCI family.</text>
</comment>
<dbReference type="SUPFAM" id="SSF52540">
    <property type="entry name" value="P-loop containing nucleoside triphosphate hydrolases"/>
    <property type="match status" value="1"/>
</dbReference>
<keyword evidence="7" id="KW-1185">Reference proteome</keyword>
<dbReference type="FunFam" id="3.40.50.300:FF:001209">
    <property type="entry name" value="ABC transporter, ATP-binding protein"/>
    <property type="match status" value="1"/>
</dbReference>
<accession>A0ABC8ZXL9</accession>
<dbReference type="InterPro" id="IPR027417">
    <property type="entry name" value="P-loop_NTPase"/>
</dbReference>
<dbReference type="Pfam" id="PF00005">
    <property type="entry name" value="ABC_tran"/>
    <property type="match status" value="1"/>
</dbReference>
<dbReference type="InterPro" id="IPR005670">
    <property type="entry name" value="PstB-like"/>
</dbReference>
<dbReference type="PANTHER" id="PTHR43423:SF1">
    <property type="entry name" value="ABC TRANSPORTER I FAMILY MEMBER 17"/>
    <property type="match status" value="1"/>
</dbReference>
<reference evidence="6" key="1">
    <citation type="submission" date="2024-10" db="EMBL/GenBank/DDBJ databases">
        <authorList>
            <person name="Ryan C."/>
        </authorList>
    </citation>
    <scope>NUCLEOTIDE SEQUENCE [LARGE SCALE GENOMIC DNA]</scope>
</reference>
<dbReference type="SMART" id="SM00382">
    <property type="entry name" value="AAA"/>
    <property type="match status" value="1"/>
</dbReference>
<dbReference type="InterPro" id="IPR017871">
    <property type="entry name" value="ABC_transporter-like_CS"/>
</dbReference>
<evidence type="ECO:0000313" key="6">
    <source>
        <dbReference type="EMBL" id="CAL4966649.1"/>
    </source>
</evidence>
<dbReference type="InterPro" id="IPR003593">
    <property type="entry name" value="AAA+_ATPase"/>
</dbReference>
<dbReference type="PROSITE" id="PS00211">
    <property type="entry name" value="ABC_TRANSPORTER_1"/>
    <property type="match status" value="1"/>
</dbReference>
<dbReference type="GO" id="GO:0005524">
    <property type="term" value="F:ATP binding"/>
    <property type="evidence" value="ECO:0007669"/>
    <property type="project" value="UniProtKB-KW"/>
</dbReference>